<name>A0A0L1JHH3_ASPN3</name>
<dbReference type="Gene3D" id="3.30.710.10">
    <property type="entry name" value="Potassium Channel Kv1.1, Chain A"/>
    <property type="match status" value="1"/>
</dbReference>
<dbReference type="OrthoDB" id="268428at2759"/>
<dbReference type="GeneID" id="26802194"/>
<comment type="caution">
    <text evidence="1">The sequence shown here is derived from an EMBL/GenBank/DDBJ whole genome shotgun (WGS) entry which is preliminary data.</text>
</comment>
<accession>A0A0L1JHH3</accession>
<organism evidence="1 2">
    <name type="scientific">Aspergillus nomiae NRRL (strain ATCC 15546 / NRRL 13137 / CBS 260.88 / M93)</name>
    <dbReference type="NCBI Taxonomy" id="1509407"/>
    <lineage>
        <taxon>Eukaryota</taxon>
        <taxon>Fungi</taxon>
        <taxon>Dikarya</taxon>
        <taxon>Ascomycota</taxon>
        <taxon>Pezizomycotina</taxon>
        <taxon>Eurotiomycetes</taxon>
        <taxon>Eurotiomycetidae</taxon>
        <taxon>Eurotiales</taxon>
        <taxon>Aspergillaceae</taxon>
        <taxon>Aspergillus</taxon>
        <taxon>Aspergillus subgen. Circumdati</taxon>
    </lineage>
</organism>
<gene>
    <name evidence="1" type="ORF">ANOM_000390</name>
</gene>
<evidence type="ECO:0008006" key="3">
    <source>
        <dbReference type="Google" id="ProtNLM"/>
    </source>
</evidence>
<reference evidence="1 2" key="1">
    <citation type="submission" date="2014-06" db="EMBL/GenBank/DDBJ databases">
        <title>The Genome of the Aflatoxigenic Filamentous Fungus Aspergillus nomius.</title>
        <authorList>
            <person name="Moore M.G."/>
            <person name="Shannon B.M."/>
            <person name="Brian M.M."/>
        </authorList>
    </citation>
    <scope>NUCLEOTIDE SEQUENCE [LARGE SCALE GENOMIC DNA]</scope>
    <source>
        <strain evidence="1 2">NRRL 13137</strain>
    </source>
</reference>
<dbReference type="SUPFAM" id="SSF54695">
    <property type="entry name" value="POZ domain"/>
    <property type="match status" value="1"/>
</dbReference>
<protein>
    <recommendedName>
        <fullName evidence="3">BTB domain-containing protein</fullName>
    </recommendedName>
</protein>
<dbReference type="RefSeq" id="XP_015412143.1">
    <property type="nucleotide sequence ID" value="XM_015545648.1"/>
</dbReference>
<dbReference type="CDD" id="cd18186">
    <property type="entry name" value="BTB_POZ_ZBTB_KLHL-like"/>
    <property type="match status" value="1"/>
</dbReference>
<dbReference type="AlphaFoldDB" id="A0A0L1JHH3"/>
<dbReference type="Proteomes" id="UP000037505">
    <property type="component" value="Unassembled WGS sequence"/>
</dbReference>
<dbReference type="EMBL" id="JNOM01000004">
    <property type="protein sequence ID" value="KNG91220.1"/>
    <property type="molecule type" value="Genomic_DNA"/>
</dbReference>
<proteinExistence type="predicted"/>
<dbReference type="InterPro" id="IPR011333">
    <property type="entry name" value="SKP1/BTB/POZ_sf"/>
</dbReference>
<dbReference type="STRING" id="1509407.A0A0L1JHH3"/>
<sequence>MSSTSNNEPVPCDDVMVTPQSDLTVEVIEYDEDYGHKVPSRTGLLHISKDTLASSSSYFQAMLGRSWSESKSDKIVLHNETVRSMAIWFRLFHYTLNIVKLDDITVADIWHVILASDKYEFDRQQLLLWFVTWYRNATAVGLYRNNLARKLMLPCYAFDYAEGFQTLTKSLVYEEIGHITEISPIDSVKLHLPPRIIHKISSLDAGRLRNILDRELFVKINLLIDHGSCRCKEETVFNYLRELGRIDVQPLVERSFSRASVQCYLDRLRQFDQERMLRRISGDRCLRCCFDWKEGVERAIQVTTEYFDGLCLDCMKITVRDDEDYWDHARFRERYDRNCRITHGEPTCYFSFMRA</sequence>
<evidence type="ECO:0000313" key="1">
    <source>
        <dbReference type="EMBL" id="KNG91220.1"/>
    </source>
</evidence>
<evidence type="ECO:0000313" key="2">
    <source>
        <dbReference type="Proteomes" id="UP000037505"/>
    </source>
</evidence>
<keyword evidence="2" id="KW-1185">Reference proteome</keyword>